<dbReference type="STRING" id="1123404.SAMN02745784_01527"/>
<dbReference type="SUPFAM" id="SSF161098">
    <property type="entry name" value="MetI-like"/>
    <property type="match status" value="1"/>
</dbReference>
<comment type="function">
    <text evidence="8">Part of the ABC transporter complex CysAWTP (TC 3.A.1.6.1) involved in sulfate/thiosulfate import. Probably responsible for the translocation of the substrate across the membrane.</text>
</comment>
<comment type="subunit">
    <text evidence="2">The complex is composed of two ATP-binding proteins (CysA), two transmembrane proteins (CysT and CysW) and a solute-binding protein (CysP).</text>
</comment>
<evidence type="ECO:0000256" key="9">
    <source>
        <dbReference type="RuleBase" id="RU363032"/>
    </source>
</evidence>
<evidence type="ECO:0000256" key="8">
    <source>
        <dbReference type="ARBA" id="ARBA00025323"/>
    </source>
</evidence>
<dbReference type="PROSITE" id="PS50928">
    <property type="entry name" value="ABC_TM1"/>
    <property type="match status" value="1"/>
</dbReference>
<organism evidence="11 12">
    <name type="scientific">Tissierella praeacuta DSM 18095</name>
    <dbReference type="NCBI Taxonomy" id="1123404"/>
    <lineage>
        <taxon>Bacteria</taxon>
        <taxon>Bacillati</taxon>
        <taxon>Bacillota</taxon>
        <taxon>Tissierellia</taxon>
        <taxon>Tissierellales</taxon>
        <taxon>Tissierellaceae</taxon>
        <taxon>Tissierella</taxon>
    </lineage>
</organism>
<feature type="transmembrane region" description="Helical" evidence="9">
    <location>
        <begin position="84"/>
        <end position="109"/>
    </location>
</feature>
<dbReference type="RefSeq" id="WP_072974984.1">
    <property type="nucleotide sequence ID" value="NZ_FQTY01000005.1"/>
</dbReference>
<dbReference type="AlphaFoldDB" id="A0A1M4VMI0"/>
<dbReference type="Pfam" id="PF00528">
    <property type="entry name" value="BPD_transp_1"/>
    <property type="match status" value="1"/>
</dbReference>
<accession>A0A1M4VMI0</accession>
<feature type="domain" description="ABC transmembrane type-1" evidence="10">
    <location>
        <begin position="49"/>
        <end position="251"/>
    </location>
</feature>
<dbReference type="InterPro" id="IPR006469">
    <property type="entry name" value="NifC_ABC_porter"/>
</dbReference>
<comment type="similarity">
    <text evidence="9">Belongs to the binding-protein-dependent transport system permease family.</text>
</comment>
<feature type="transmembrane region" description="Helical" evidence="9">
    <location>
        <begin position="6"/>
        <end position="30"/>
    </location>
</feature>
<dbReference type="GO" id="GO:0005886">
    <property type="term" value="C:plasma membrane"/>
    <property type="evidence" value="ECO:0007669"/>
    <property type="project" value="UniProtKB-SubCell"/>
</dbReference>
<evidence type="ECO:0000259" key="10">
    <source>
        <dbReference type="PROSITE" id="PS50928"/>
    </source>
</evidence>
<evidence type="ECO:0000256" key="6">
    <source>
        <dbReference type="ARBA" id="ARBA00023032"/>
    </source>
</evidence>
<dbReference type="CDD" id="cd06261">
    <property type="entry name" value="TM_PBP2"/>
    <property type="match status" value="1"/>
</dbReference>
<dbReference type="InterPro" id="IPR000515">
    <property type="entry name" value="MetI-like"/>
</dbReference>
<feature type="transmembrane region" description="Helical" evidence="9">
    <location>
        <begin position="51"/>
        <end position="72"/>
    </location>
</feature>
<keyword evidence="4 9" id="KW-0812">Transmembrane</keyword>
<keyword evidence="6" id="KW-0764">Sulfate transport</keyword>
<dbReference type="PANTHER" id="PTHR30406">
    <property type="entry name" value="SULFATE TRANSPORT SYSTEM PERMEASE PROTEIN"/>
    <property type="match status" value="1"/>
</dbReference>
<comment type="subcellular location">
    <subcellularLocation>
        <location evidence="9">Cell membrane</location>
        <topology evidence="9">Multi-pass membrane protein</topology>
    </subcellularLocation>
    <subcellularLocation>
        <location evidence="1">Membrane</location>
        <topology evidence="1">Multi-pass membrane protein</topology>
    </subcellularLocation>
</comment>
<keyword evidence="7 9" id="KW-0472">Membrane</keyword>
<keyword evidence="12" id="KW-1185">Reference proteome</keyword>
<evidence type="ECO:0000256" key="2">
    <source>
        <dbReference type="ARBA" id="ARBA00011779"/>
    </source>
</evidence>
<feature type="transmembrane region" description="Helical" evidence="9">
    <location>
        <begin position="232"/>
        <end position="254"/>
    </location>
</feature>
<evidence type="ECO:0000313" key="11">
    <source>
        <dbReference type="EMBL" id="SHE70047.1"/>
    </source>
</evidence>
<dbReference type="GO" id="GO:0015419">
    <property type="term" value="F:ABC-type sulfate transporter activity"/>
    <property type="evidence" value="ECO:0007669"/>
    <property type="project" value="InterPro"/>
</dbReference>
<proteinExistence type="inferred from homology"/>
<evidence type="ECO:0000256" key="1">
    <source>
        <dbReference type="ARBA" id="ARBA00004141"/>
    </source>
</evidence>
<dbReference type="EMBL" id="FQTY01000005">
    <property type="protein sequence ID" value="SHE70047.1"/>
    <property type="molecule type" value="Genomic_DNA"/>
</dbReference>
<evidence type="ECO:0000313" key="12">
    <source>
        <dbReference type="Proteomes" id="UP000184114"/>
    </source>
</evidence>
<dbReference type="Proteomes" id="UP000184114">
    <property type="component" value="Unassembled WGS sequence"/>
</dbReference>
<keyword evidence="5 9" id="KW-1133">Transmembrane helix</keyword>
<dbReference type="Gene3D" id="1.10.3720.10">
    <property type="entry name" value="MetI-like"/>
    <property type="match status" value="1"/>
</dbReference>
<evidence type="ECO:0000256" key="3">
    <source>
        <dbReference type="ARBA" id="ARBA00022448"/>
    </source>
</evidence>
<evidence type="ECO:0000256" key="5">
    <source>
        <dbReference type="ARBA" id="ARBA00022989"/>
    </source>
</evidence>
<dbReference type="NCBIfam" id="TIGR01581">
    <property type="entry name" value="Mo_ABC_porter"/>
    <property type="match status" value="1"/>
</dbReference>
<gene>
    <name evidence="11" type="ORF">SAMN02745784_01527</name>
</gene>
<name>A0A1M4VMI0_9FIRM</name>
<dbReference type="InterPro" id="IPR005667">
    <property type="entry name" value="Sulph_transpt2"/>
</dbReference>
<reference evidence="12" key="1">
    <citation type="submission" date="2016-11" db="EMBL/GenBank/DDBJ databases">
        <authorList>
            <person name="Varghese N."/>
            <person name="Submissions S."/>
        </authorList>
    </citation>
    <scope>NUCLEOTIDE SEQUENCE [LARGE SCALE GENOMIC DNA]</scope>
    <source>
        <strain evidence="12">DSM 18095</strain>
    </source>
</reference>
<sequence>MSNKCFSYLLVFALSIVLIFTFTPLVLLMIRGVPNIHQCIQSKEILFSIRLSLITSTISTLICLFFSIPVAYVLERVDIKAKRLIQILIFLPMSLPHMISGVALLLFLGNLGIGKFLSKLGIDFVFNPKGIVAAQVFVNLPFMVNMLRIAIKESGYKIEFIGRTLGCNRWQTFIYITVPLIKNSLVSSLIIVWSRALGEFGAVIMLAGATTMKTEVMPTSIFMNMSTGDLDIAIGTATILIFISIISMLLVELIQKSKSV</sequence>
<evidence type="ECO:0000256" key="4">
    <source>
        <dbReference type="ARBA" id="ARBA00022692"/>
    </source>
</evidence>
<dbReference type="PANTHER" id="PTHR30406:SF8">
    <property type="entry name" value="SULFATE TRANSPORT SYSTEM PERMEASE PROTEIN CYST"/>
    <property type="match status" value="1"/>
</dbReference>
<dbReference type="GeneID" id="90993745"/>
<keyword evidence="3 9" id="KW-0813">Transport</keyword>
<protein>
    <submittedName>
        <fullName evidence="11">Molybdate transport system permease protein</fullName>
    </submittedName>
</protein>
<evidence type="ECO:0000256" key="7">
    <source>
        <dbReference type="ARBA" id="ARBA00023136"/>
    </source>
</evidence>
<dbReference type="InterPro" id="IPR035906">
    <property type="entry name" value="MetI-like_sf"/>
</dbReference>